<keyword evidence="1 3" id="KW-0378">Hydrolase</keyword>
<protein>
    <submittedName>
        <fullName evidence="3">Carbon-nitrogen hydrolase family protein</fullName>
    </submittedName>
</protein>
<dbReference type="CDD" id="cd07572">
    <property type="entry name" value="nit"/>
    <property type="match status" value="1"/>
</dbReference>
<feature type="domain" description="CN hydrolase" evidence="2">
    <location>
        <begin position="3"/>
        <end position="252"/>
    </location>
</feature>
<dbReference type="Gene3D" id="3.60.110.10">
    <property type="entry name" value="Carbon-nitrogen hydrolase"/>
    <property type="match status" value="1"/>
</dbReference>
<dbReference type="InterPro" id="IPR003010">
    <property type="entry name" value="C-N_Hydrolase"/>
</dbReference>
<dbReference type="RefSeq" id="WP_169947169.1">
    <property type="nucleotide sequence ID" value="NZ_CP053015.1"/>
</dbReference>
<dbReference type="InterPro" id="IPR045254">
    <property type="entry name" value="Nit1/2_C-N_Hydrolase"/>
</dbReference>
<evidence type="ECO:0000313" key="4">
    <source>
        <dbReference type="Proteomes" id="UP000503018"/>
    </source>
</evidence>
<keyword evidence="4" id="KW-1185">Reference proteome</keyword>
<organism evidence="3 4">
    <name type="scientific">Sphingomonas lacunae</name>
    <dbReference type="NCBI Taxonomy" id="2698828"/>
    <lineage>
        <taxon>Bacteria</taxon>
        <taxon>Pseudomonadati</taxon>
        <taxon>Pseudomonadota</taxon>
        <taxon>Alphaproteobacteria</taxon>
        <taxon>Sphingomonadales</taxon>
        <taxon>Sphingomonadaceae</taxon>
        <taxon>Sphingomonas</taxon>
    </lineage>
</organism>
<gene>
    <name evidence="3" type="ORF">GV829_12615</name>
</gene>
<proteinExistence type="predicted"/>
<dbReference type="GO" id="GO:0016811">
    <property type="term" value="F:hydrolase activity, acting on carbon-nitrogen (but not peptide) bonds, in linear amides"/>
    <property type="evidence" value="ECO:0007669"/>
    <property type="project" value="InterPro"/>
</dbReference>
<dbReference type="SUPFAM" id="SSF56317">
    <property type="entry name" value="Carbon-nitrogen hydrolase"/>
    <property type="match status" value="1"/>
</dbReference>
<reference evidence="3 4" key="1">
    <citation type="submission" date="2020-01" db="EMBL/GenBank/DDBJ databases">
        <title>Sphingomonas sp. strain CSW-10.</title>
        <authorList>
            <person name="Chen W.-M."/>
        </authorList>
    </citation>
    <scope>NUCLEOTIDE SEQUENCE [LARGE SCALE GENOMIC DNA]</scope>
    <source>
        <strain evidence="3 4">CSW-10</strain>
    </source>
</reference>
<dbReference type="PANTHER" id="PTHR23088">
    <property type="entry name" value="NITRILASE-RELATED"/>
    <property type="match status" value="1"/>
</dbReference>
<name>A0A6M4AWP5_9SPHN</name>
<dbReference type="Pfam" id="PF00795">
    <property type="entry name" value="CN_hydrolase"/>
    <property type="match status" value="1"/>
</dbReference>
<accession>A0A6M4AWP5</accession>
<evidence type="ECO:0000313" key="3">
    <source>
        <dbReference type="EMBL" id="QJQ33176.1"/>
    </source>
</evidence>
<dbReference type="EMBL" id="CP053015">
    <property type="protein sequence ID" value="QJQ33176.1"/>
    <property type="molecule type" value="Genomic_DNA"/>
</dbReference>
<evidence type="ECO:0000256" key="1">
    <source>
        <dbReference type="ARBA" id="ARBA00022801"/>
    </source>
</evidence>
<dbReference type="InterPro" id="IPR036526">
    <property type="entry name" value="C-N_Hydrolase_sf"/>
</dbReference>
<evidence type="ECO:0000259" key="2">
    <source>
        <dbReference type="PROSITE" id="PS50263"/>
    </source>
</evidence>
<dbReference type="Proteomes" id="UP000503018">
    <property type="component" value="Chromosome"/>
</dbReference>
<dbReference type="AlphaFoldDB" id="A0A6M4AWP5"/>
<sequence>MSQKVALLQMNSGVDPIVNGETVADAAEQASGAGAVMLFAPEMSAILDRNRTRAASQIVSEDENPFIARVRKAARDNAIWLHLGSLPVLSGASGSKWRNRSLVIDSQGAIRARYDKIHLFDVDLPNGERWRESAAYEPGETAAITSTPIGLLGLTICYDLRFAALFDALGSAGADVIAVPSAFTVPTGEAHWHTLLRARAIEQGCYIIAPAQTGHHEDGRSTYGHSLVVNPWGEVILDMGCSPGLGFASLDLDMVQAVRKRIAAIRHRRPLPAVETK</sequence>
<dbReference type="PANTHER" id="PTHR23088:SF27">
    <property type="entry name" value="DEAMINATED GLUTATHIONE AMIDASE"/>
    <property type="match status" value="1"/>
</dbReference>
<dbReference type="PROSITE" id="PS50263">
    <property type="entry name" value="CN_HYDROLASE"/>
    <property type="match status" value="1"/>
</dbReference>
<dbReference type="KEGG" id="slan:GV829_12615"/>